<dbReference type="STRING" id="686832.A0A0C2YJE7"/>
<gene>
    <name evidence="1" type="ORF">M413DRAFT_159877</name>
</gene>
<keyword evidence="2" id="KW-1185">Reference proteome</keyword>
<dbReference type="OrthoDB" id="3001771at2759"/>
<proteinExistence type="predicted"/>
<dbReference type="Proteomes" id="UP000053424">
    <property type="component" value="Unassembled WGS sequence"/>
</dbReference>
<reference evidence="2" key="2">
    <citation type="submission" date="2015-01" db="EMBL/GenBank/DDBJ databases">
        <title>Evolutionary Origins and Diversification of the Mycorrhizal Mutualists.</title>
        <authorList>
            <consortium name="DOE Joint Genome Institute"/>
            <consortium name="Mycorrhizal Genomics Consortium"/>
            <person name="Kohler A."/>
            <person name="Kuo A."/>
            <person name="Nagy L.G."/>
            <person name="Floudas D."/>
            <person name="Copeland A."/>
            <person name="Barry K.W."/>
            <person name="Cichocki N."/>
            <person name="Veneault-Fourrey C."/>
            <person name="LaButti K."/>
            <person name="Lindquist E.A."/>
            <person name="Lipzen A."/>
            <person name="Lundell T."/>
            <person name="Morin E."/>
            <person name="Murat C."/>
            <person name="Riley R."/>
            <person name="Ohm R."/>
            <person name="Sun H."/>
            <person name="Tunlid A."/>
            <person name="Henrissat B."/>
            <person name="Grigoriev I.V."/>
            <person name="Hibbett D.S."/>
            <person name="Martin F."/>
        </authorList>
    </citation>
    <scope>NUCLEOTIDE SEQUENCE [LARGE SCALE GENOMIC DNA]</scope>
    <source>
        <strain evidence="2">h7</strain>
    </source>
</reference>
<organism evidence="1 2">
    <name type="scientific">Hebeloma cylindrosporum</name>
    <dbReference type="NCBI Taxonomy" id="76867"/>
    <lineage>
        <taxon>Eukaryota</taxon>
        <taxon>Fungi</taxon>
        <taxon>Dikarya</taxon>
        <taxon>Basidiomycota</taxon>
        <taxon>Agaricomycotina</taxon>
        <taxon>Agaricomycetes</taxon>
        <taxon>Agaricomycetidae</taxon>
        <taxon>Agaricales</taxon>
        <taxon>Agaricineae</taxon>
        <taxon>Hymenogastraceae</taxon>
        <taxon>Hebeloma</taxon>
    </lineage>
</organism>
<evidence type="ECO:0008006" key="3">
    <source>
        <dbReference type="Google" id="ProtNLM"/>
    </source>
</evidence>
<evidence type="ECO:0000313" key="2">
    <source>
        <dbReference type="Proteomes" id="UP000053424"/>
    </source>
</evidence>
<evidence type="ECO:0000313" key="1">
    <source>
        <dbReference type="EMBL" id="KIM41137.1"/>
    </source>
</evidence>
<dbReference type="AlphaFoldDB" id="A0A0C2YJE7"/>
<accession>A0A0C2YJE7</accession>
<dbReference type="HOGENOM" id="CLU_027732_1_0_1"/>
<sequence>MANETTTRTTTIESLPAELLALVFDFCSELKHLDKIKHKKAQLNEPPWHFISKGLSPSQRFGSQVDRFKLLKSGVWFPYSHASVCRYWMEVLSSSPRYWRTAIFHLDSESKPPFDAASVLSWSKDLTVDIAIIKKDAPRSPGNMDDISEKQQVQALVDLLTPHLHRCRSIHIDVHLNSSLPRILRHFVGYPSILESLSLFCDFNDLSPRDEVLFPIRPEWGDTSLRSLVLDGRNLPDVCSGWLRSQRSLEQLVLLNYSVDAKNYIHLDHILETIQTLPNLLRLKFDKVFVLLGSSAVFTNQIQVLHFEEVEALIMDEIFRTCTMNELHTIHITRCSLPFVPAVSKLVLEDIDPRDPLEPILQEWEGSHLWIGRCRGFGDSFLDMLRTTSDWDDGEFHCPWVETLYLAHLPRFSLKKLKKMIKLRSRSINYDDPSWRTTAPFGPAIRELHVIRCDVAELTEKDMEWFRARVVTFRYLKQADPEL</sequence>
<protein>
    <recommendedName>
        <fullName evidence="3">F-box domain-containing protein</fullName>
    </recommendedName>
</protein>
<name>A0A0C2YJE7_HEBCY</name>
<dbReference type="SUPFAM" id="SSF52047">
    <property type="entry name" value="RNI-like"/>
    <property type="match status" value="1"/>
</dbReference>
<reference evidence="1 2" key="1">
    <citation type="submission" date="2014-04" db="EMBL/GenBank/DDBJ databases">
        <authorList>
            <consortium name="DOE Joint Genome Institute"/>
            <person name="Kuo A."/>
            <person name="Gay G."/>
            <person name="Dore J."/>
            <person name="Kohler A."/>
            <person name="Nagy L.G."/>
            <person name="Floudas D."/>
            <person name="Copeland A."/>
            <person name="Barry K.W."/>
            <person name="Cichocki N."/>
            <person name="Veneault-Fourrey C."/>
            <person name="LaButti K."/>
            <person name="Lindquist E.A."/>
            <person name="Lipzen A."/>
            <person name="Lundell T."/>
            <person name="Morin E."/>
            <person name="Murat C."/>
            <person name="Sun H."/>
            <person name="Tunlid A."/>
            <person name="Henrissat B."/>
            <person name="Grigoriev I.V."/>
            <person name="Hibbett D.S."/>
            <person name="Martin F."/>
            <person name="Nordberg H.P."/>
            <person name="Cantor M.N."/>
            <person name="Hua S.X."/>
        </authorList>
    </citation>
    <scope>NUCLEOTIDE SEQUENCE [LARGE SCALE GENOMIC DNA]</scope>
    <source>
        <strain evidence="2">h7</strain>
    </source>
</reference>
<dbReference type="EMBL" id="KN831781">
    <property type="protein sequence ID" value="KIM41137.1"/>
    <property type="molecule type" value="Genomic_DNA"/>
</dbReference>